<evidence type="ECO:0000313" key="1">
    <source>
        <dbReference type="EMBL" id="KDQ32335.1"/>
    </source>
</evidence>
<dbReference type="HOGENOM" id="CLU_1300150_0_0_1"/>
<dbReference type="EMBL" id="KL198005">
    <property type="protein sequence ID" value="KDQ32335.1"/>
    <property type="molecule type" value="Genomic_DNA"/>
</dbReference>
<proteinExistence type="predicted"/>
<dbReference type="VEuPathDB" id="FungiDB:PLEOSDRAFT_1088246"/>
<protein>
    <submittedName>
        <fullName evidence="1">Uncharacterized protein</fullName>
    </submittedName>
</protein>
<reference evidence="2" key="1">
    <citation type="journal article" date="2014" name="Proc. Natl. Acad. Sci. U.S.A.">
        <title>Extensive sampling of basidiomycete genomes demonstrates inadequacy of the white-rot/brown-rot paradigm for wood decay fungi.</title>
        <authorList>
            <person name="Riley R."/>
            <person name="Salamov A.A."/>
            <person name="Brown D.W."/>
            <person name="Nagy L.G."/>
            <person name="Floudas D."/>
            <person name="Held B.W."/>
            <person name="Levasseur A."/>
            <person name="Lombard V."/>
            <person name="Morin E."/>
            <person name="Otillar R."/>
            <person name="Lindquist E.A."/>
            <person name="Sun H."/>
            <person name="LaButti K.M."/>
            <person name="Schmutz J."/>
            <person name="Jabbour D."/>
            <person name="Luo H."/>
            <person name="Baker S.E."/>
            <person name="Pisabarro A.G."/>
            <person name="Walton J.D."/>
            <person name="Blanchette R.A."/>
            <person name="Henrissat B."/>
            <person name="Martin F."/>
            <person name="Cullen D."/>
            <person name="Hibbett D.S."/>
            <person name="Grigoriev I.V."/>
        </authorList>
    </citation>
    <scope>NUCLEOTIDE SEQUENCE [LARGE SCALE GENOMIC DNA]</scope>
    <source>
        <strain evidence="2">PC15</strain>
    </source>
</reference>
<gene>
    <name evidence="1" type="ORF">PLEOSDRAFT_1088246</name>
</gene>
<organism evidence="1 2">
    <name type="scientific">Pleurotus ostreatus (strain PC15)</name>
    <name type="common">Oyster mushroom</name>
    <dbReference type="NCBI Taxonomy" id="1137138"/>
    <lineage>
        <taxon>Eukaryota</taxon>
        <taxon>Fungi</taxon>
        <taxon>Dikarya</taxon>
        <taxon>Basidiomycota</taxon>
        <taxon>Agaricomycotina</taxon>
        <taxon>Agaricomycetes</taxon>
        <taxon>Agaricomycetidae</taxon>
        <taxon>Agaricales</taxon>
        <taxon>Pleurotineae</taxon>
        <taxon>Pleurotaceae</taxon>
        <taxon>Pleurotus</taxon>
    </lineage>
</organism>
<dbReference type="OrthoDB" id="10501701at2759"/>
<evidence type="ECO:0000313" key="2">
    <source>
        <dbReference type="Proteomes" id="UP000027073"/>
    </source>
</evidence>
<name>A0A067NZF2_PLEO1</name>
<dbReference type="InParanoid" id="A0A067NZF2"/>
<dbReference type="Proteomes" id="UP000027073">
    <property type="component" value="Unassembled WGS sequence"/>
</dbReference>
<accession>A0A067NZF2</accession>
<sequence length="212" mass="23549">MFEYTEMSISPPSELVWDTFCEMLKLSGLASQQKSLFSVGINAPNLYPSSSFFHDVPTLLGQSRLGELIQREGFLQIIVHNLVFTFPVSDSPEFHRFRHACNTYQRFFHPPSVLQPAADLPIAGEGQELLGRVLVKVEPGVYYEGTLHHTGPHFECGCFALVPCNLSIGSSNSIGSATPLRNTPCYALSSSNTNIFYLNPDRSVTVSEDQRM</sequence>
<dbReference type="AlphaFoldDB" id="A0A067NZF2"/>